<dbReference type="PANTHER" id="PTHR24322">
    <property type="entry name" value="PKSB"/>
    <property type="match status" value="1"/>
</dbReference>
<evidence type="ECO:0000256" key="3">
    <source>
        <dbReference type="ARBA" id="ARBA00023002"/>
    </source>
</evidence>
<dbReference type="PRINTS" id="PR00081">
    <property type="entry name" value="GDHRDH"/>
</dbReference>
<accession>A0A9P4IE19</accession>
<comment type="caution">
    <text evidence="5">The sequence shown here is derived from an EMBL/GenBank/DDBJ whole genome shotgun (WGS) entry which is preliminary data.</text>
</comment>
<evidence type="ECO:0000256" key="1">
    <source>
        <dbReference type="ARBA" id="ARBA00006484"/>
    </source>
</evidence>
<keyword evidence="6" id="KW-1185">Reference proteome</keyword>
<dbReference type="InterPro" id="IPR036291">
    <property type="entry name" value="NAD(P)-bd_dom_sf"/>
</dbReference>
<dbReference type="AlphaFoldDB" id="A0A9P4IE19"/>
<dbReference type="GO" id="GO:0016616">
    <property type="term" value="F:oxidoreductase activity, acting on the CH-OH group of donors, NAD or NADP as acceptor"/>
    <property type="evidence" value="ECO:0007669"/>
    <property type="project" value="TreeGrafter"/>
</dbReference>
<gene>
    <name evidence="5" type="ORF">NA57DRAFT_76381</name>
</gene>
<evidence type="ECO:0000313" key="6">
    <source>
        <dbReference type="Proteomes" id="UP000799772"/>
    </source>
</evidence>
<dbReference type="OrthoDB" id="10253736at2759"/>
<dbReference type="Pfam" id="PF00106">
    <property type="entry name" value="adh_short"/>
    <property type="match status" value="1"/>
</dbReference>
<dbReference type="InterPro" id="IPR020904">
    <property type="entry name" value="Sc_DH/Rdtase_CS"/>
</dbReference>
<keyword evidence="2" id="KW-0521">NADP</keyword>
<proteinExistence type="inferred from homology"/>
<evidence type="ECO:0000256" key="2">
    <source>
        <dbReference type="ARBA" id="ARBA00022857"/>
    </source>
</evidence>
<protein>
    <submittedName>
        <fullName evidence="5">NAD(P)-binding protein</fullName>
    </submittedName>
</protein>
<dbReference type="SUPFAM" id="SSF51735">
    <property type="entry name" value="NAD(P)-binding Rossmann-fold domains"/>
    <property type="match status" value="1"/>
</dbReference>
<dbReference type="PROSITE" id="PS00061">
    <property type="entry name" value="ADH_SHORT"/>
    <property type="match status" value="1"/>
</dbReference>
<dbReference type="Proteomes" id="UP000799772">
    <property type="component" value="Unassembled WGS sequence"/>
</dbReference>
<name>A0A9P4IE19_9PEZI</name>
<dbReference type="PRINTS" id="PR00080">
    <property type="entry name" value="SDRFAMILY"/>
</dbReference>
<evidence type="ECO:0000256" key="4">
    <source>
        <dbReference type="RuleBase" id="RU000363"/>
    </source>
</evidence>
<sequence length="364" mass="39945">MPGKGLSLESIYHAFEATTLQPIITIPALVYALRQPDRLNSLLVHAFGTAPLFSVQAVKKSLQVLTVLGIIIRLNRYLSRKAANNWTVDKTFDPKKEIVVVTGGSQGLGLCIAQSFAARGVKVAALDKNEPKSALPENVTFYQADLVDWQDVNNAAERIRTDIGDPTVVVNNAGISEQTPLLLPQDAQESPSGAAARIEGFQQVLDVNLTAHLRTSLAFVPAMIASNHGHLVSISSMLAYAGTSPSCEYCMSKVAVQAFHEVLAMELKHTHKAPKIRTTSYFPVWLRTPMAEARLKRSELPSWMLLEPEDYAEEIVMQVFKGESGGQVVSPARLNVFTGIRGFPLWLQIFIKELFFLDGVPKHA</sequence>
<dbReference type="InterPro" id="IPR002347">
    <property type="entry name" value="SDR_fam"/>
</dbReference>
<comment type="similarity">
    <text evidence="1 4">Belongs to the short-chain dehydrogenases/reductases (SDR) family.</text>
</comment>
<keyword evidence="3" id="KW-0560">Oxidoreductase</keyword>
<dbReference type="EMBL" id="ML978126">
    <property type="protein sequence ID" value="KAF2099149.1"/>
    <property type="molecule type" value="Genomic_DNA"/>
</dbReference>
<organism evidence="5 6">
    <name type="scientific">Rhizodiscina lignyota</name>
    <dbReference type="NCBI Taxonomy" id="1504668"/>
    <lineage>
        <taxon>Eukaryota</taxon>
        <taxon>Fungi</taxon>
        <taxon>Dikarya</taxon>
        <taxon>Ascomycota</taxon>
        <taxon>Pezizomycotina</taxon>
        <taxon>Dothideomycetes</taxon>
        <taxon>Pleosporomycetidae</taxon>
        <taxon>Aulographales</taxon>
        <taxon>Rhizodiscinaceae</taxon>
        <taxon>Rhizodiscina</taxon>
    </lineage>
</organism>
<dbReference type="Gene3D" id="3.40.50.720">
    <property type="entry name" value="NAD(P)-binding Rossmann-like Domain"/>
    <property type="match status" value="1"/>
</dbReference>
<reference evidence="5" key="1">
    <citation type="journal article" date="2020" name="Stud. Mycol.">
        <title>101 Dothideomycetes genomes: a test case for predicting lifestyles and emergence of pathogens.</title>
        <authorList>
            <person name="Haridas S."/>
            <person name="Albert R."/>
            <person name="Binder M."/>
            <person name="Bloem J."/>
            <person name="Labutti K."/>
            <person name="Salamov A."/>
            <person name="Andreopoulos B."/>
            <person name="Baker S."/>
            <person name="Barry K."/>
            <person name="Bills G."/>
            <person name="Bluhm B."/>
            <person name="Cannon C."/>
            <person name="Castanera R."/>
            <person name="Culley D."/>
            <person name="Daum C."/>
            <person name="Ezra D."/>
            <person name="Gonzalez J."/>
            <person name="Henrissat B."/>
            <person name="Kuo A."/>
            <person name="Liang C."/>
            <person name="Lipzen A."/>
            <person name="Lutzoni F."/>
            <person name="Magnuson J."/>
            <person name="Mondo S."/>
            <person name="Nolan M."/>
            <person name="Ohm R."/>
            <person name="Pangilinan J."/>
            <person name="Park H.-J."/>
            <person name="Ramirez L."/>
            <person name="Alfaro M."/>
            <person name="Sun H."/>
            <person name="Tritt A."/>
            <person name="Yoshinaga Y."/>
            <person name="Zwiers L.-H."/>
            <person name="Turgeon B."/>
            <person name="Goodwin S."/>
            <person name="Spatafora J."/>
            <person name="Crous P."/>
            <person name="Grigoriev I."/>
        </authorList>
    </citation>
    <scope>NUCLEOTIDE SEQUENCE</scope>
    <source>
        <strain evidence="5">CBS 133067</strain>
    </source>
</reference>
<dbReference type="PANTHER" id="PTHR24322:SF736">
    <property type="entry name" value="RETINOL DEHYDROGENASE 10"/>
    <property type="match status" value="1"/>
</dbReference>
<evidence type="ECO:0000313" key="5">
    <source>
        <dbReference type="EMBL" id="KAF2099149.1"/>
    </source>
</evidence>